<evidence type="ECO:0000313" key="1">
    <source>
        <dbReference type="EMBL" id="GKT29060.1"/>
    </source>
</evidence>
<protein>
    <submittedName>
        <fullName evidence="1">Uncharacterized protein</fullName>
    </submittedName>
</protein>
<evidence type="ECO:0000313" key="2">
    <source>
        <dbReference type="Proteomes" id="UP001057375"/>
    </source>
</evidence>
<feature type="non-terminal residue" evidence="1">
    <location>
        <position position="97"/>
    </location>
</feature>
<gene>
    <name evidence="1" type="ORF">ADUPG1_005135</name>
</gene>
<sequence length="97" mass="10104">MTSQPSISSSATHKTSTLLALPNTSLISSSPQSGTFMSSSFVGSNPIGASIESNFSFITLSHPSQMSHPLLLSSLHAPFANLLYVSKQEYSGSTVGP</sequence>
<dbReference type="EMBL" id="BQXS01008117">
    <property type="protein sequence ID" value="GKT29060.1"/>
    <property type="molecule type" value="Genomic_DNA"/>
</dbReference>
<organism evidence="1 2">
    <name type="scientific">Aduncisulcus paluster</name>
    <dbReference type="NCBI Taxonomy" id="2918883"/>
    <lineage>
        <taxon>Eukaryota</taxon>
        <taxon>Metamonada</taxon>
        <taxon>Carpediemonas-like organisms</taxon>
        <taxon>Aduncisulcus</taxon>
    </lineage>
</organism>
<accession>A0ABQ5KCY4</accession>
<name>A0ABQ5KCY4_9EUKA</name>
<comment type="caution">
    <text evidence="1">The sequence shown here is derived from an EMBL/GenBank/DDBJ whole genome shotgun (WGS) entry which is preliminary data.</text>
</comment>
<proteinExistence type="predicted"/>
<reference evidence="1" key="1">
    <citation type="submission" date="2022-03" db="EMBL/GenBank/DDBJ databases">
        <title>Draft genome sequence of Aduncisulcus paluster, a free-living microaerophilic Fornicata.</title>
        <authorList>
            <person name="Yuyama I."/>
            <person name="Kume K."/>
            <person name="Tamura T."/>
            <person name="Inagaki Y."/>
            <person name="Hashimoto T."/>
        </authorList>
    </citation>
    <scope>NUCLEOTIDE SEQUENCE</scope>
    <source>
        <strain evidence="1">NY0171</strain>
    </source>
</reference>
<dbReference type="Proteomes" id="UP001057375">
    <property type="component" value="Unassembled WGS sequence"/>
</dbReference>
<keyword evidence="2" id="KW-1185">Reference proteome</keyword>